<keyword evidence="1" id="KW-1133">Transmembrane helix</keyword>
<accession>A0A0H3A9R5</accession>
<proteinExistence type="predicted"/>
<evidence type="ECO:0000313" key="4">
    <source>
        <dbReference type="Proteomes" id="UP000009173"/>
    </source>
</evidence>
<gene>
    <name evidence="3" type="ordered locus">Dvul_2037</name>
</gene>
<dbReference type="AlphaFoldDB" id="A0A0H3A9R5"/>
<organism evidence="3 4">
    <name type="scientific">Nitratidesulfovibrio vulgaris (strain DP4)</name>
    <name type="common">Desulfovibrio vulgaris</name>
    <dbReference type="NCBI Taxonomy" id="391774"/>
    <lineage>
        <taxon>Bacteria</taxon>
        <taxon>Pseudomonadati</taxon>
        <taxon>Thermodesulfobacteriota</taxon>
        <taxon>Desulfovibrionia</taxon>
        <taxon>Desulfovibrionales</taxon>
        <taxon>Desulfovibrionaceae</taxon>
        <taxon>Nitratidesulfovibrio</taxon>
    </lineage>
</organism>
<evidence type="ECO:0000256" key="2">
    <source>
        <dbReference type="SAM" id="SignalP"/>
    </source>
</evidence>
<dbReference type="KEGG" id="dvl:Dvul_2037"/>
<evidence type="ECO:0000256" key="1">
    <source>
        <dbReference type="SAM" id="Phobius"/>
    </source>
</evidence>
<name>A0A0H3A9R5_NITV4</name>
<feature type="transmembrane region" description="Helical" evidence="1">
    <location>
        <begin position="132"/>
        <end position="152"/>
    </location>
</feature>
<feature type="chain" id="PRO_5002604143" description="Nickel transport protein" evidence="2">
    <location>
        <begin position="26"/>
        <end position="157"/>
    </location>
</feature>
<evidence type="ECO:0000313" key="3">
    <source>
        <dbReference type="EMBL" id="ABM29053.1"/>
    </source>
</evidence>
<sequence precursor="true">MLQGFRLTRPVALNAMAIALLTVLAAWNDTAHAHGVGHVPETLNAEAIRFYYSDGTPMAFAEATLFDPEGVEHQNARTDAKGRIAVLPDKPGSWRLVVSDGMGHRSEMTIAAGADSSTARQPSGNAEGPSGLTATLLGLSLLGNIAMSAALLRRRNA</sequence>
<dbReference type="HOGENOM" id="CLU_105325_1_1_7"/>
<keyword evidence="1" id="KW-0472">Membrane</keyword>
<evidence type="ECO:0008006" key="5">
    <source>
        <dbReference type="Google" id="ProtNLM"/>
    </source>
</evidence>
<reference evidence="4" key="1">
    <citation type="journal article" date="2009" name="Environ. Microbiol.">
        <title>Contribution of mobile genetic elements to Desulfovibrio vulgaris genome plasticity.</title>
        <authorList>
            <person name="Walker C.B."/>
            <person name="Stolyar S."/>
            <person name="Chivian D."/>
            <person name="Pinel N."/>
            <person name="Gabster J.A."/>
            <person name="Dehal P.S."/>
            <person name="He Z."/>
            <person name="Yang Z.K."/>
            <person name="Yen H.C."/>
            <person name="Zhou J."/>
            <person name="Wall J.D."/>
            <person name="Hazen T.C."/>
            <person name="Arkin A.P."/>
            <person name="Stahl D.A."/>
        </authorList>
    </citation>
    <scope>NUCLEOTIDE SEQUENCE [LARGE SCALE GENOMIC DNA]</scope>
    <source>
        <strain evidence="4">DP4</strain>
    </source>
</reference>
<feature type="signal peptide" evidence="2">
    <location>
        <begin position="1"/>
        <end position="25"/>
    </location>
</feature>
<keyword evidence="2" id="KW-0732">Signal</keyword>
<protein>
    <recommendedName>
        <fullName evidence="5">Nickel transport protein</fullName>
    </recommendedName>
</protein>
<dbReference type="Proteomes" id="UP000009173">
    <property type="component" value="Chromosome"/>
</dbReference>
<keyword evidence="1" id="KW-0812">Transmembrane</keyword>
<dbReference type="EMBL" id="CP000527">
    <property type="protein sequence ID" value="ABM29053.1"/>
    <property type="molecule type" value="Genomic_DNA"/>
</dbReference>